<dbReference type="InterPro" id="IPR020613">
    <property type="entry name" value="Thiolase_CS"/>
</dbReference>
<sequence>MNDVVLVTGARTAMGAMGGAFRDTPDHVLAEVALRGALDRAGVSATDLETLVLGQVIVAGEAAYNARRVGLNVGMRVETPQHAVNQLCGSGLRAVQAAWQALTLGEFALVAAGGVENMSRAPYLLPEARFGKRLGHLDLVDGLTRALTCGVTDTPMGITAENIAQRYGISREAQDAFALESNRRAVAAQASGRFAREIVPVETRKGVVDTDERPAETTLEALAKLRPAFRKEGTVTAGNASGINDGACMVVLATGAEAQRRGLPVLAWVRAFASAGVQPDVMGLGPSVAVPLLLDRAGVRAGDIDLWELNEAFAAQALGVMQDLRLDPERVNVNGGAVALGHPVGMSGTRVLYTLAEELRARGLRWGVATLCVGGGQGIAALIENPAA</sequence>
<evidence type="ECO:0000256" key="3">
    <source>
        <dbReference type="ARBA" id="ARBA00023315"/>
    </source>
</evidence>
<dbReference type="InterPro" id="IPR002155">
    <property type="entry name" value="Thiolase"/>
</dbReference>
<gene>
    <name evidence="8" type="ORF">DFI_11365</name>
</gene>
<dbReference type="CDD" id="cd00751">
    <property type="entry name" value="thiolase"/>
    <property type="match status" value="1"/>
</dbReference>
<dbReference type="PROSITE" id="PS00098">
    <property type="entry name" value="THIOLASE_1"/>
    <property type="match status" value="1"/>
</dbReference>
<organism evidence="8 9">
    <name type="scientific">Deinococcus ficus</name>
    <dbReference type="NCBI Taxonomy" id="317577"/>
    <lineage>
        <taxon>Bacteria</taxon>
        <taxon>Thermotogati</taxon>
        <taxon>Deinococcota</taxon>
        <taxon>Deinococci</taxon>
        <taxon>Deinococcales</taxon>
        <taxon>Deinococcaceae</taxon>
        <taxon>Deinococcus</taxon>
    </lineage>
</organism>
<dbReference type="PANTHER" id="PTHR18919">
    <property type="entry name" value="ACETYL-COA C-ACYLTRANSFERASE"/>
    <property type="match status" value="1"/>
</dbReference>
<dbReference type="KEGG" id="dfc:DFI_11365"/>
<dbReference type="InterPro" id="IPR016039">
    <property type="entry name" value="Thiolase-like"/>
</dbReference>
<keyword evidence="9" id="KW-1185">Reference proteome</keyword>
<dbReference type="FunFam" id="3.40.47.10:FF:000010">
    <property type="entry name" value="Acetyl-CoA acetyltransferase (Thiolase)"/>
    <property type="match status" value="1"/>
</dbReference>
<dbReference type="PROSITE" id="PS00737">
    <property type="entry name" value="THIOLASE_2"/>
    <property type="match status" value="1"/>
</dbReference>
<proteinExistence type="inferred from homology"/>
<evidence type="ECO:0000256" key="5">
    <source>
        <dbReference type="RuleBase" id="RU003557"/>
    </source>
</evidence>
<comment type="similarity">
    <text evidence="1 5">Belongs to the thiolase-like superfamily. Thiolase family.</text>
</comment>
<keyword evidence="2 5" id="KW-0808">Transferase</keyword>
<protein>
    <submittedName>
        <fullName evidence="8">Acetyl-CoA acetyltransferase</fullName>
    </submittedName>
</protein>
<evidence type="ECO:0000256" key="2">
    <source>
        <dbReference type="ARBA" id="ARBA00022679"/>
    </source>
</evidence>
<reference evidence="8 9" key="1">
    <citation type="submission" date="2017-05" db="EMBL/GenBank/DDBJ databases">
        <title>The complete genome sequence of Deinococcus ficus isolated from the rhizosphere of the Ficus religiosa L. in Taiwan.</title>
        <authorList>
            <person name="Wu K.-M."/>
            <person name="Liao T.-L."/>
            <person name="Liu Y.-M."/>
            <person name="Young C.-C."/>
            <person name="Tsai S.-F."/>
        </authorList>
    </citation>
    <scope>NUCLEOTIDE SEQUENCE [LARGE SCALE GENOMIC DNA]</scope>
    <source>
        <strain evidence="8 9">CC-FR2-10</strain>
    </source>
</reference>
<evidence type="ECO:0000259" key="6">
    <source>
        <dbReference type="Pfam" id="PF00108"/>
    </source>
</evidence>
<evidence type="ECO:0000313" key="9">
    <source>
        <dbReference type="Proteomes" id="UP000259030"/>
    </source>
</evidence>
<dbReference type="PROSITE" id="PS00099">
    <property type="entry name" value="THIOLASE_3"/>
    <property type="match status" value="1"/>
</dbReference>
<dbReference type="SUPFAM" id="SSF53901">
    <property type="entry name" value="Thiolase-like"/>
    <property type="match status" value="2"/>
</dbReference>
<keyword evidence="3 5" id="KW-0012">Acyltransferase</keyword>
<evidence type="ECO:0000256" key="4">
    <source>
        <dbReference type="PIRSR" id="PIRSR000429-1"/>
    </source>
</evidence>
<dbReference type="Proteomes" id="UP000259030">
    <property type="component" value="Chromosome"/>
</dbReference>
<dbReference type="Pfam" id="PF02803">
    <property type="entry name" value="Thiolase_C"/>
    <property type="match status" value="1"/>
</dbReference>
<feature type="domain" description="Thiolase C-terminal" evidence="7">
    <location>
        <begin position="264"/>
        <end position="384"/>
    </location>
</feature>
<name>A0A221SY41_9DEIO</name>
<feature type="active site" description="Proton acceptor" evidence="4">
    <location>
        <position position="372"/>
    </location>
</feature>
<dbReference type="STRING" id="317577.GCA_000419625_01652"/>
<accession>A0A221SY41</accession>
<feature type="active site" description="Acyl-thioester intermediate" evidence="4">
    <location>
        <position position="88"/>
    </location>
</feature>
<dbReference type="AlphaFoldDB" id="A0A221SY41"/>
<feature type="active site" description="Proton acceptor" evidence="4">
    <location>
        <position position="342"/>
    </location>
</feature>
<evidence type="ECO:0000256" key="1">
    <source>
        <dbReference type="ARBA" id="ARBA00010982"/>
    </source>
</evidence>
<dbReference type="PANTHER" id="PTHR18919:SF151">
    <property type="entry name" value="BLR2427 PROTEIN"/>
    <property type="match status" value="1"/>
</dbReference>
<dbReference type="EMBL" id="CP021081">
    <property type="protein sequence ID" value="ASN81516.1"/>
    <property type="molecule type" value="Genomic_DNA"/>
</dbReference>
<dbReference type="InterPro" id="IPR020616">
    <property type="entry name" value="Thiolase_N"/>
</dbReference>
<dbReference type="InterPro" id="IPR020617">
    <property type="entry name" value="Thiolase_C"/>
</dbReference>
<dbReference type="InterPro" id="IPR020610">
    <property type="entry name" value="Thiolase_AS"/>
</dbReference>
<evidence type="ECO:0000259" key="7">
    <source>
        <dbReference type="Pfam" id="PF02803"/>
    </source>
</evidence>
<dbReference type="RefSeq" id="WP_027463190.1">
    <property type="nucleotide sequence ID" value="NZ_CP021081.1"/>
</dbReference>
<dbReference type="GO" id="GO:0003988">
    <property type="term" value="F:acetyl-CoA C-acyltransferase activity"/>
    <property type="evidence" value="ECO:0007669"/>
    <property type="project" value="UniProtKB-ARBA"/>
</dbReference>
<dbReference type="PIRSF" id="PIRSF000429">
    <property type="entry name" value="Ac-CoA_Ac_transf"/>
    <property type="match status" value="1"/>
</dbReference>
<dbReference type="Gene3D" id="3.40.47.10">
    <property type="match status" value="1"/>
</dbReference>
<dbReference type="Pfam" id="PF00108">
    <property type="entry name" value="Thiolase_N"/>
    <property type="match status" value="1"/>
</dbReference>
<dbReference type="InterPro" id="IPR020615">
    <property type="entry name" value="Thiolase_acyl_enz_int_AS"/>
</dbReference>
<dbReference type="NCBIfam" id="TIGR01930">
    <property type="entry name" value="AcCoA-C-Actrans"/>
    <property type="match status" value="1"/>
</dbReference>
<feature type="domain" description="Thiolase N-terminal" evidence="6">
    <location>
        <begin position="4"/>
        <end position="254"/>
    </location>
</feature>
<evidence type="ECO:0000313" key="8">
    <source>
        <dbReference type="EMBL" id="ASN81516.1"/>
    </source>
</evidence>